<dbReference type="PANTHER" id="PTHR33992:SF1">
    <property type="entry name" value="RIBONUCLEASE P PROTEIN COMPONENT"/>
    <property type="match status" value="1"/>
</dbReference>
<reference evidence="9 10" key="1">
    <citation type="submission" date="2019-03" db="EMBL/GenBank/DDBJ databases">
        <title>Complete genome sequence of Spiroplasma gladiatoris TG-1 (DSM 22552).</title>
        <authorList>
            <person name="Lin Y.-C."/>
            <person name="Chou L."/>
            <person name="Kuo C.-H."/>
        </authorList>
    </citation>
    <scope>NUCLEOTIDE SEQUENCE [LARGE SCALE GENOMIC DNA]</scope>
    <source>
        <strain evidence="9 10">TG-1</strain>
    </source>
</reference>
<proteinExistence type="inferred from homology"/>
<keyword evidence="6 7" id="KW-0694">RNA-binding</keyword>
<dbReference type="InterPro" id="IPR000100">
    <property type="entry name" value="RNase_P"/>
</dbReference>
<dbReference type="RefSeq" id="WP_134298386.1">
    <property type="nucleotide sequence ID" value="NZ_CP038013.1"/>
</dbReference>
<evidence type="ECO:0000256" key="1">
    <source>
        <dbReference type="ARBA" id="ARBA00002663"/>
    </source>
</evidence>
<evidence type="ECO:0000256" key="3">
    <source>
        <dbReference type="ARBA" id="ARBA00022722"/>
    </source>
</evidence>
<comment type="catalytic activity">
    <reaction evidence="7">
        <text>Endonucleolytic cleavage of RNA, removing 5'-extranucleotides from tRNA precursor.</text>
        <dbReference type="EC" id="3.1.26.5"/>
    </reaction>
</comment>
<dbReference type="Proteomes" id="UP000294309">
    <property type="component" value="Chromosome"/>
</dbReference>
<dbReference type="PANTHER" id="PTHR33992">
    <property type="entry name" value="RIBONUCLEASE P PROTEIN COMPONENT"/>
    <property type="match status" value="1"/>
</dbReference>
<evidence type="ECO:0000256" key="4">
    <source>
        <dbReference type="ARBA" id="ARBA00022759"/>
    </source>
</evidence>
<dbReference type="InterPro" id="IPR020568">
    <property type="entry name" value="Ribosomal_Su5_D2-typ_SF"/>
</dbReference>
<protein>
    <recommendedName>
        <fullName evidence="7 8">Ribonuclease P protein component</fullName>
        <shortName evidence="7">RNase P protein</shortName>
        <shortName evidence="7">RNaseP protein</shortName>
        <ecNumber evidence="7 8">3.1.26.5</ecNumber>
    </recommendedName>
    <alternativeName>
        <fullName evidence="7">Protein C5</fullName>
    </alternativeName>
</protein>
<dbReference type="EMBL" id="CP038013">
    <property type="protein sequence ID" value="QBQ08224.1"/>
    <property type="molecule type" value="Genomic_DNA"/>
</dbReference>
<organism evidence="9 10">
    <name type="scientific">Spiroplasma gladiatoris</name>
    <dbReference type="NCBI Taxonomy" id="2143"/>
    <lineage>
        <taxon>Bacteria</taxon>
        <taxon>Bacillati</taxon>
        <taxon>Mycoplasmatota</taxon>
        <taxon>Mollicutes</taxon>
        <taxon>Entomoplasmatales</taxon>
        <taxon>Spiroplasmataceae</taxon>
        <taxon>Spiroplasma</taxon>
    </lineage>
</organism>
<evidence type="ECO:0000256" key="8">
    <source>
        <dbReference type="NCBIfam" id="TIGR00188"/>
    </source>
</evidence>
<evidence type="ECO:0000256" key="7">
    <source>
        <dbReference type="HAMAP-Rule" id="MF_00227"/>
    </source>
</evidence>
<dbReference type="KEGG" id="sgq:SGLAD_v1c10250"/>
<dbReference type="GO" id="GO:0004526">
    <property type="term" value="F:ribonuclease P activity"/>
    <property type="evidence" value="ECO:0007669"/>
    <property type="project" value="UniProtKB-UniRule"/>
</dbReference>
<evidence type="ECO:0000256" key="5">
    <source>
        <dbReference type="ARBA" id="ARBA00022801"/>
    </source>
</evidence>
<keyword evidence="5 7" id="KW-0378">Hydrolase</keyword>
<dbReference type="GO" id="GO:0042781">
    <property type="term" value="F:3'-tRNA processing endoribonuclease activity"/>
    <property type="evidence" value="ECO:0007669"/>
    <property type="project" value="TreeGrafter"/>
</dbReference>
<evidence type="ECO:0000313" key="10">
    <source>
        <dbReference type="Proteomes" id="UP000294309"/>
    </source>
</evidence>
<keyword evidence="2 7" id="KW-0819">tRNA processing</keyword>
<dbReference type="InterPro" id="IPR020539">
    <property type="entry name" value="RNase_P_CS"/>
</dbReference>
<dbReference type="PROSITE" id="PS00648">
    <property type="entry name" value="RIBONUCLEASE_P"/>
    <property type="match status" value="1"/>
</dbReference>
<dbReference type="HAMAP" id="MF_00227">
    <property type="entry name" value="RNase_P"/>
    <property type="match status" value="1"/>
</dbReference>
<dbReference type="GO" id="GO:0000049">
    <property type="term" value="F:tRNA binding"/>
    <property type="evidence" value="ECO:0007669"/>
    <property type="project" value="UniProtKB-UniRule"/>
</dbReference>
<gene>
    <name evidence="7 9" type="primary">rnpA</name>
    <name evidence="9" type="ORF">SGLAD_v1c10250</name>
</gene>
<dbReference type="AlphaFoldDB" id="A0A4P7AIC8"/>
<evidence type="ECO:0000256" key="6">
    <source>
        <dbReference type="ARBA" id="ARBA00022884"/>
    </source>
</evidence>
<comment type="subunit">
    <text evidence="7">Consists of a catalytic RNA component (M1 or rnpB) and a protein subunit.</text>
</comment>
<dbReference type="EC" id="3.1.26.5" evidence="7 8"/>
<keyword evidence="3 7" id="KW-0540">Nuclease</keyword>
<dbReference type="GO" id="GO:0030677">
    <property type="term" value="C:ribonuclease P complex"/>
    <property type="evidence" value="ECO:0007669"/>
    <property type="project" value="TreeGrafter"/>
</dbReference>
<accession>A0A4P7AIC8</accession>
<dbReference type="SUPFAM" id="SSF54211">
    <property type="entry name" value="Ribosomal protein S5 domain 2-like"/>
    <property type="match status" value="1"/>
</dbReference>
<comment type="similarity">
    <text evidence="7">Belongs to the RnpA family.</text>
</comment>
<name>A0A4P7AIC8_9MOLU</name>
<dbReference type="OrthoDB" id="9810867at2"/>
<dbReference type="GO" id="GO:0001682">
    <property type="term" value="P:tRNA 5'-leader removal"/>
    <property type="evidence" value="ECO:0007669"/>
    <property type="project" value="UniProtKB-UniRule"/>
</dbReference>
<dbReference type="NCBIfam" id="TIGR00188">
    <property type="entry name" value="rnpA"/>
    <property type="match status" value="1"/>
</dbReference>
<dbReference type="Pfam" id="PF00825">
    <property type="entry name" value="Ribonuclease_P"/>
    <property type="match status" value="1"/>
</dbReference>
<comment type="function">
    <text evidence="1 7">RNaseP catalyzes the removal of the 5'-leader sequence from pre-tRNA to produce the mature 5'-terminus. It can also cleave other RNA substrates such as 4.5S RNA. The protein component plays an auxiliary but essential role in vivo by binding to the 5'-leader sequence and broadening the substrate specificity of the ribozyme.</text>
</comment>
<keyword evidence="10" id="KW-1185">Reference proteome</keyword>
<keyword evidence="4 7" id="KW-0255">Endonuclease</keyword>
<dbReference type="Gene3D" id="3.30.230.10">
    <property type="match status" value="1"/>
</dbReference>
<evidence type="ECO:0000313" key="9">
    <source>
        <dbReference type="EMBL" id="QBQ08224.1"/>
    </source>
</evidence>
<dbReference type="InterPro" id="IPR014721">
    <property type="entry name" value="Ribsml_uS5_D2-typ_fold_subgr"/>
</dbReference>
<sequence>MKNENIVKKNHHFQKIIGKKNFLKGRSFIVYFNKDSQKNFKYGISVGKRIGNAVVRNKVKRQIRLMIFELLPTLKIKQYQIVIMARNQFLAKNYAFNFDELNNLLNKLN</sequence>
<evidence type="ECO:0000256" key="2">
    <source>
        <dbReference type="ARBA" id="ARBA00022694"/>
    </source>
</evidence>